<evidence type="ECO:0000313" key="4">
    <source>
        <dbReference type="Proteomes" id="UP000440224"/>
    </source>
</evidence>
<dbReference type="OrthoDB" id="5528474at2"/>
<evidence type="ECO:0000256" key="2">
    <source>
        <dbReference type="SAM" id="SignalP"/>
    </source>
</evidence>
<reference evidence="3 4" key="1">
    <citation type="submission" date="2019-10" db="EMBL/GenBank/DDBJ databases">
        <title>A soil myxobacterium in the family Polyangiaceae.</title>
        <authorList>
            <person name="Li Y."/>
            <person name="Wang J."/>
        </authorList>
    </citation>
    <scope>NUCLEOTIDE SEQUENCE [LARGE SCALE GENOMIC DNA]</scope>
    <source>
        <strain evidence="3 4">DSM 14734</strain>
    </source>
</reference>
<name>A0A6N7PGL1_9BACT</name>
<gene>
    <name evidence="3" type="ORF">GF068_04275</name>
</gene>
<feature type="compositionally biased region" description="Pro residues" evidence="1">
    <location>
        <begin position="98"/>
        <end position="117"/>
    </location>
</feature>
<feature type="region of interest" description="Disordered" evidence="1">
    <location>
        <begin position="92"/>
        <end position="196"/>
    </location>
</feature>
<dbReference type="EMBL" id="WJIE01000001">
    <property type="protein sequence ID" value="MRG91139.1"/>
    <property type="molecule type" value="Genomic_DNA"/>
</dbReference>
<proteinExistence type="predicted"/>
<protein>
    <submittedName>
        <fullName evidence="3">Uncharacterized protein</fullName>
    </submittedName>
</protein>
<dbReference type="Proteomes" id="UP000440224">
    <property type="component" value="Unassembled WGS sequence"/>
</dbReference>
<keyword evidence="2" id="KW-0732">Signal</keyword>
<organism evidence="3 4">
    <name type="scientific">Polyangium spumosum</name>
    <dbReference type="NCBI Taxonomy" id="889282"/>
    <lineage>
        <taxon>Bacteria</taxon>
        <taxon>Pseudomonadati</taxon>
        <taxon>Myxococcota</taxon>
        <taxon>Polyangia</taxon>
        <taxon>Polyangiales</taxon>
        <taxon>Polyangiaceae</taxon>
        <taxon>Polyangium</taxon>
    </lineage>
</organism>
<evidence type="ECO:0000313" key="3">
    <source>
        <dbReference type="EMBL" id="MRG91139.1"/>
    </source>
</evidence>
<feature type="chain" id="PRO_5026768495" evidence="2">
    <location>
        <begin position="25"/>
        <end position="468"/>
    </location>
</feature>
<keyword evidence="4" id="KW-1185">Reference proteome</keyword>
<dbReference type="RefSeq" id="WP_153817968.1">
    <property type="nucleotide sequence ID" value="NZ_WJIE01000001.1"/>
</dbReference>
<comment type="caution">
    <text evidence="3">The sequence shown here is derived from an EMBL/GenBank/DDBJ whole genome shotgun (WGS) entry which is preliminary data.</text>
</comment>
<accession>A0A6N7PGL1</accession>
<evidence type="ECO:0000256" key="1">
    <source>
        <dbReference type="SAM" id="MobiDB-lite"/>
    </source>
</evidence>
<sequence>MIRRVFVACLLLILFVLCASTARAADPKPRRTIGICFHPHGPQHHRWSYLPGGSLVTGKDLKLALELVPEMPLYYFDPRASPENQKLLRKLDPRKPCEPAPPVKAPAPPPVAKSKPPPPKKKEVEEGGGDSGGSGDKAASIEERVEKKRIRSEDPPEEARRSPPPPQGVLSKEPQLPRESGILSKEGVLPSRDEVRPPRCVDEQCAMVDRGGALPEIQHRQGRPLVSVVPCGQTKEGCKGEAAGDGTGKAKPLTPLERMVRELSIASAMLNGEFNHDLARKDGKRFGIIGGSSEDGVDSAIVQAAAAIAQVASGVLVGQAETFAKKLEEACAKKAPLIIEGAEELSKETAELLAKQYGEDIAHGLEQNGAIGAYEVMREFTRGLEGSYQAHHILEKAMGREFGLTKKQLDKLPSVILTEAQHKRITNALNEARKRLPPTSKENVWKVYEEVYAPHQHWLDAIKPYFGK</sequence>
<feature type="compositionally biased region" description="Basic and acidic residues" evidence="1">
    <location>
        <begin position="139"/>
        <end position="161"/>
    </location>
</feature>
<dbReference type="AlphaFoldDB" id="A0A6N7PGL1"/>
<feature type="signal peptide" evidence="2">
    <location>
        <begin position="1"/>
        <end position="24"/>
    </location>
</feature>